<name>A0A9D2R6T0_9FIRM</name>
<feature type="domain" description="Alpha-L-rhamnosidase six-hairpin glycosidase" evidence="6">
    <location>
        <begin position="417"/>
        <end position="784"/>
    </location>
</feature>
<dbReference type="Gene3D" id="1.50.10.10">
    <property type="match status" value="1"/>
</dbReference>
<dbReference type="InterPro" id="IPR016007">
    <property type="entry name" value="Alpha_rhamnosid"/>
</dbReference>
<evidence type="ECO:0000259" key="6">
    <source>
        <dbReference type="Pfam" id="PF17389"/>
    </source>
</evidence>
<evidence type="ECO:0000313" key="8">
    <source>
        <dbReference type="EMBL" id="HJD38887.1"/>
    </source>
</evidence>
<comment type="catalytic activity">
    <reaction evidence="1">
        <text>Hydrolysis of terminal non-reducing alpha-L-rhamnose residues in alpha-L-rhamnosides.</text>
        <dbReference type="EC" id="3.2.1.40"/>
    </reaction>
</comment>
<evidence type="ECO:0000259" key="7">
    <source>
        <dbReference type="Pfam" id="PF17390"/>
    </source>
</evidence>
<dbReference type="PANTHER" id="PTHR33307">
    <property type="entry name" value="ALPHA-RHAMNOSIDASE (EUROFUNG)"/>
    <property type="match status" value="1"/>
</dbReference>
<dbReference type="Gene3D" id="2.60.120.260">
    <property type="entry name" value="Galactose-binding domain-like"/>
    <property type="match status" value="2"/>
</dbReference>
<protein>
    <recommendedName>
        <fullName evidence="2">alpha-L-rhamnosidase</fullName>
        <ecNumber evidence="2">3.2.1.40</ecNumber>
    </recommendedName>
</protein>
<reference evidence="8" key="1">
    <citation type="journal article" date="2021" name="PeerJ">
        <title>Extensive microbial diversity within the chicken gut microbiome revealed by metagenomics and culture.</title>
        <authorList>
            <person name="Gilroy R."/>
            <person name="Ravi A."/>
            <person name="Getino M."/>
            <person name="Pursley I."/>
            <person name="Horton D.L."/>
            <person name="Alikhan N.F."/>
            <person name="Baker D."/>
            <person name="Gharbi K."/>
            <person name="Hall N."/>
            <person name="Watson M."/>
            <person name="Adriaenssens E.M."/>
            <person name="Foster-Nyarko E."/>
            <person name="Jarju S."/>
            <person name="Secka A."/>
            <person name="Antonio M."/>
            <person name="Oren A."/>
            <person name="Chaudhuri R.R."/>
            <person name="La Ragione R."/>
            <person name="Hildebrand F."/>
            <person name="Pallen M.J."/>
        </authorList>
    </citation>
    <scope>NUCLEOTIDE SEQUENCE</scope>
    <source>
        <strain evidence="8">ChiW19-6364</strain>
    </source>
</reference>
<dbReference type="Pfam" id="PF17389">
    <property type="entry name" value="Bac_rhamnosid6H"/>
    <property type="match status" value="1"/>
</dbReference>
<proteinExistence type="predicted"/>
<feature type="domain" description="Bacterial alpha-L-rhamnosidase N-terminal" evidence="5">
    <location>
        <begin position="138"/>
        <end position="278"/>
    </location>
</feature>
<dbReference type="InterPro" id="IPR013783">
    <property type="entry name" value="Ig-like_fold"/>
</dbReference>
<dbReference type="SUPFAM" id="SSF48208">
    <property type="entry name" value="Six-hairpin glycosidases"/>
    <property type="match status" value="1"/>
</dbReference>
<dbReference type="Pfam" id="PF25788">
    <property type="entry name" value="Ig_Rha78A_N"/>
    <property type="match status" value="1"/>
</dbReference>
<dbReference type="InterPro" id="IPR035396">
    <property type="entry name" value="Bac_rhamnosid6H"/>
</dbReference>
<evidence type="ECO:0000259" key="4">
    <source>
        <dbReference type="Pfam" id="PF05592"/>
    </source>
</evidence>
<dbReference type="AlphaFoldDB" id="A0A9D2R6T0"/>
<dbReference type="GO" id="GO:0005975">
    <property type="term" value="P:carbohydrate metabolic process"/>
    <property type="evidence" value="ECO:0007669"/>
    <property type="project" value="InterPro"/>
</dbReference>
<dbReference type="Proteomes" id="UP000823850">
    <property type="component" value="Unassembled WGS sequence"/>
</dbReference>
<dbReference type="Pfam" id="PF05592">
    <property type="entry name" value="Bac_rhamnosid"/>
    <property type="match status" value="1"/>
</dbReference>
<dbReference type="EMBL" id="DWUX01000047">
    <property type="protein sequence ID" value="HJD38887.1"/>
    <property type="molecule type" value="Genomic_DNA"/>
</dbReference>
<dbReference type="GO" id="GO:0030596">
    <property type="term" value="F:alpha-L-rhamnosidase activity"/>
    <property type="evidence" value="ECO:0007669"/>
    <property type="project" value="UniProtKB-EC"/>
</dbReference>
<dbReference type="PIRSF" id="PIRSF010631">
    <property type="entry name" value="A-rhamnsds"/>
    <property type="match status" value="1"/>
</dbReference>
<dbReference type="InterPro" id="IPR035398">
    <property type="entry name" value="Bac_rhamnosid_C"/>
</dbReference>
<dbReference type="InterPro" id="IPR008928">
    <property type="entry name" value="6-hairpin_glycosidase_sf"/>
</dbReference>
<dbReference type="InterPro" id="IPR008902">
    <property type="entry name" value="Rhamnosid_concanavalin"/>
</dbReference>
<feature type="domain" description="Alpha-L-rhamnosidase concanavalin-like" evidence="4">
    <location>
        <begin position="317"/>
        <end position="413"/>
    </location>
</feature>
<evidence type="ECO:0000256" key="1">
    <source>
        <dbReference type="ARBA" id="ARBA00001445"/>
    </source>
</evidence>
<dbReference type="Pfam" id="PF17390">
    <property type="entry name" value="Bac_rhamnosid_C"/>
    <property type="match status" value="1"/>
</dbReference>
<dbReference type="InterPro" id="IPR013737">
    <property type="entry name" value="Bac_rhamnosid_N"/>
</dbReference>
<dbReference type="Gene3D" id="2.60.420.10">
    <property type="entry name" value="Maltose phosphorylase, domain 3"/>
    <property type="match status" value="1"/>
</dbReference>
<organism evidence="8 9">
    <name type="scientific">Candidatus Blautia stercoripullorum</name>
    <dbReference type="NCBI Taxonomy" id="2838502"/>
    <lineage>
        <taxon>Bacteria</taxon>
        <taxon>Bacillati</taxon>
        <taxon>Bacillota</taxon>
        <taxon>Clostridia</taxon>
        <taxon>Lachnospirales</taxon>
        <taxon>Lachnospiraceae</taxon>
        <taxon>Blautia</taxon>
    </lineage>
</organism>
<gene>
    <name evidence="8" type="ORF">H9913_02560</name>
</gene>
<accession>A0A9D2R6T0</accession>
<dbReference type="PANTHER" id="PTHR33307:SF6">
    <property type="entry name" value="ALPHA-RHAMNOSIDASE (EUROFUNG)-RELATED"/>
    <property type="match status" value="1"/>
</dbReference>
<evidence type="ECO:0000256" key="2">
    <source>
        <dbReference type="ARBA" id="ARBA00012652"/>
    </source>
</evidence>
<sequence>MKIRDMRVNHLENPLGYECEYPVFTWIVENVRGKRQEKARMEIALDREMKKIIYDSGWKREIDSRGFCPNVQISPRTRYYWRIKVLTEGKEKVVSPVAWFETGKMQELWLGEWIGADFNQKNPDVHPLFQKKFQVPENLASARIYICGLGLFEVLVNGKKVSDEYLAPFYTDYHNWIQYVTYDITPMLKKGELNALGVSLGNGWYKGRFSYEKDMDCLYGKDFQLLAEIRMEMENGKEQVVSTDETWECAPSPVRESGIYDGEVYDARMETDDFATVFCFLPCKAVKGPGIRVPLKDRLSPPLRIIEKITNPKKILTPAGETVLDFGQEVTGWVEFFCEEPAGREVCLQYGEILQDGCFYRENLRTAKAEMIYLSSGEKSIVRPHFTFYGFRFVKITGIENVEPENFIACVLHSDIKRTGNIKTSSEKVNKLFNNTVWGQRGNFLDVPTDCPQRDERMGWTGDAQAFCATASFHMETPAFYRKYIYDMRLDQQTYAGGVPHVVPDVLGQVERVKSGEKSTGAEETWPTYGSCAWGDAACIIPWTLYKFYGDEILLAEQYPVMADWVDYIRRIDEEKCGGKRLWSTGFHFADWLALDNPDKSSCFGGTDNTYVATAFYYYSAILTAKAAYVLGIRQDARSYRQLAREIKTAFRQKYFDSQGKLTVQTQTAMVLALYFKLAPKSSRKKIAGELRKNIQDHGMHLTTGFVGTCYLCLALTQCGMDQEAYSLLLQEEYPSWLYEVNMGATTIWERWNSILPDGHISDTGMNSLNHYAYGVIAEWMYRCMCGLNPVEKNPGFRRAVIAPRPDRRLRYARCSYDSALGLYESGWEWKKKGILFQVKIPFNAKARFILPFSGKRVYLNGRRNKKMERTGRLILAPGCYEIFLAAE</sequence>
<evidence type="ECO:0000259" key="5">
    <source>
        <dbReference type="Pfam" id="PF08531"/>
    </source>
</evidence>
<evidence type="ECO:0000256" key="3">
    <source>
        <dbReference type="ARBA" id="ARBA00022801"/>
    </source>
</evidence>
<reference evidence="8" key="2">
    <citation type="submission" date="2021-04" db="EMBL/GenBank/DDBJ databases">
        <authorList>
            <person name="Gilroy R."/>
        </authorList>
    </citation>
    <scope>NUCLEOTIDE SEQUENCE</scope>
    <source>
        <strain evidence="8">ChiW19-6364</strain>
    </source>
</reference>
<dbReference type="InterPro" id="IPR012341">
    <property type="entry name" value="6hp_glycosidase-like_sf"/>
</dbReference>
<comment type="caution">
    <text evidence="8">The sequence shown here is derived from an EMBL/GenBank/DDBJ whole genome shotgun (WGS) entry which is preliminary data.</text>
</comment>
<evidence type="ECO:0000313" key="9">
    <source>
        <dbReference type="Proteomes" id="UP000823850"/>
    </source>
</evidence>
<feature type="domain" description="Alpha-L-rhamnosidase C-terminal" evidence="7">
    <location>
        <begin position="787"/>
        <end position="856"/>
    </location>
</feature>
<dbReference type="Gene3D" id="2.60.40.10">
    <property type="entry name" value="Immunoglobulins"/>
    <property type="match status" value="1"/>
</dbReference>
<dbReference type="Pfam" id="PF08531">
    <property type="entry name" value="Bac_rhamnosid_N"/>
    <property type="match status" value="1"/>
</dbReference>
<keyword evidence="3 8" id="KW-0378">Hydrolase</keyword>
<dbReference type="EC" id="3.2.1.40" evidence="2"/>